<organism evidence="11">
    <name type="scientific">Brachypodium distachyon</name>
    <name type="common">Purple false brome</name>
    <name type="synonym">Trachynia distachya</name>
    <dbReference type="NCBI Taxonomy" id="15368"/>
    <lineage>
        <taxon>Eukaryota</taxon>
        <taxon>Viridiplantae</taxon>
        <taxon>Streptophyta</taxon>
        <taxon>Embryophyta</taxon>
        <taxon>Tracheophyta</taxon>
        <taxon>Spermatophyta</taxon>
        <taxon>Magnoliopsida</taxon>
        <taxon>Liliopsida</taxon>
        <taxon>Poales</taxon>
        <taxon>Poaceae</taxon>
        <taxon>BOP clade</taxon>
        <taxon>Pooideae</taxon>
        <taxon>Stipodae</taxon>
        <taxon>Brachypodieae</taxon>
        <taxon>Brachypodium</taxon>
    </lineage>
</organism>
<dbReference type="GO" id="GO:0006355">
    <property type="term" value="P:regulation of DNA-templated transcription"/>
    <property type="evidence" value="ECO:0000318"/>
    <property type="project" value="GO_Central"/>
</dbReference>
<dbReference type="Pfam" id="PF00249">
    <property type="entry name" value="Myb_DNA-binding"/>
    <property type="match status" value="2"/>
</dbReference>
<dbReference type="HOGENOM" id="CLU_028567_25_8_1"/>
<feature type="domain" description="HTH myb-type" evidence="9">
    <location>
        <begin position="64"/>
        <end position="118"/>
    </location>
</feature>
<feature type="domain" description="Myb-like" evidence="8">
    <location>
        <begin position="11"/>
        <end position="63"/>
    </location>
</feature>
<dbReference type="eggNOG" id="KOG0048">
    <property type="taxonomic scope" value="Eukaryota"/>
</dbReference>
<keyword evidence="3" id="KW-0805">Transcription regulation</keyword>
<keyword evidence="4" id="KW-0238">DNA-binding</keyword>
<dbReference type="Gramene" id="KQK08897">
    <property type="protein sequence ID" value="KQK08897"/>
    <property type="gene ID" value="BRADI_2g44770v3"/>
</dbReference>
<evidence type="ECO:0000256" key="3">
    <source>
        <dbReference type="ARBA" id="ARBA00023015"/>
    </source>
</evidence>
<dbReference type="PANTHER" id="PTHR45675:SF27">
    <property type="entry name" value="OS01G0637800 PROTEIN"/>
    <property type="match status" value="1"/>
</dbReference>
<dbReference type="GO" id="GO:0003700">
    <property type="term" value="F:DNA-binding transcription factor activity"/>
    <property type="evidence" value="ECO:0007669"/>
    <property type="project" value="InterPro"/>
</dbReference>
<sequence length="217" mass="24497">MARMICGRTGEPAVRKGPWTLEEDLILVGYISQHGEGSWDNLARSAGLNRNGKSCRLRWLNYLRPGLRRGSISPEEDMVIRELHTRLGNKWSEIAKHLPGRTDNEVKNYWRTRIHKKPHQSKLQLQAQQHPGLDSVATSESASASASTSQASSTVGDEYMQASFPYPELTWVADQSDVGAITTRFFSSSDDFGDNVWNVEDRFWETLPFADPVYEAL</sequence>
<evidence type="ECO:0000256" key="1">
    <source>
        <dbReference type="ARBA" id="ARBA00004123"/>
    </source>
</evidence>
<evidence type="ECO:0000313" key="11">
    <source>
        <dbReference type="EnsemblPlants" id="KQK08897"/>
    </source>
</evidence>
<evidence type="ECO:0000256" key="7">
    <source>
        <dbReference type="SAM" id="MobiDB-lite"/>
    </source>
</evidence>
<dbReference type="STRING" id="15368.I1HPS5"/>
<dbReference type="GO" id="GO:0043565">
    <property type="term" value="F:sequence-specific DNA binding"/>
    <property type="evidence" value="ECO:0000318"/>
    <property type="project" value="GO_Central"/>
</dbReference>
<accession>I1HPS5</accession>
<dbReference type="KEGG" id="bdi:100832441"/>
<dbReference type="EnsemblPlants" id="KQK08897">
    <property type="protein sequence ID" value="KQK08897"/>
    <property type="gene ID" value="BRADI_2g44770v3"/>
</dbReference>
<reference evidence="10" key="2">
    <citation type="submission" date="2017-06" db="EMBL/GenBank/DDBJ databases">
        <title>WGS assembly of Brachypodium distachyon.</title>
        <authorList>
            <consortium name="The International Brachypodium Initiative"/>
            <person name="Lucas S."/>
            <person name="Harmon-Smith M."/>
            <person name="Lail K."/>
            <person name="Tice H."/>
            <person name="Grimwood J."/>
            <person name="Bruce D."/>
            <person name="Barry K."/>
            <person name="Shu S."/>
            <person name="Lindquist E."/>
            <person name="Wang M."/>
            <person name="Pitluck S."/>
            <person name="Vogel J.P."/>
            <person name="Garvin D.F."/>
            <person name="Mockler T.C."/>
            <person name="Schmutz J."/>
            <person name="Rokhsar D."/>
            <person name="Bevan M.W."/>
        </authorList>
    </citation>
    <scope>NUCLEOTIDE SEQUENCE</scope>
    <source>
        <strain evidence="10">Bd21</strain>
    </source>
</reference>
<dbReference type="InterPro" id="IPR009057">
    <property type="entry name" value="Homeodomain-like_sf"/>
</dbReference>
<dbReference type="AlphaFoldDB" id="I1HPS5"/>
<keyword evidence="6" id="KW-0539">Nucleus</keyword>
<evidence type="ECO:0000259" key="9">
    <source>
        <dbReference type="PROSITE" id="PS51294"/>
    </source>
</evidence>
<reference evidence="11" key="3">
    <citation type="submission" date="2018-08" db="UniProtKB">
        <authorList>
            <consortium name="EnsemblPlants"/>
        </authorList>
    </citation>
    <scope>IDENTIFICATION</scope>
    <source>
        <strain evidence="11">cv. Bd21</strain>
    </source>
</reference>
<keyword evidence="5" id="KW-0804">Transcription</keyword>
<dbReference type="GO" id="GO:0005634">
    <property type="term" value="C:nucleus"/>
    <property type="evidence" value="ECO:0000318"/>
    <property type="project" value="GO_Central"/>
</dbReference>
<name>I1HPS5_BRADI</name>
<feature type="region of interest" description="Disordered" evidence="7">
    <location>
        <begin position="117"/>
        <end position="154"/>
    </location>
</feature>
<evidence type="ECO:0000313" key="10">
    <source>
        <dbReference type="EMBL" id="KQK08897.1"/>
    </source>
</evidence>
<dbReference type="SMART" id="SM00717">
    <property type="entry name" value="SANT"/>
    <property type="match status" value="2"/>
</dbReference>
<dbReference type="OMA" id="FWNAVEN"/>
<dbReference type="EMBL" id="CM000881">
    <property type="protein sequence ID" value="KQK08897.1"/>
    <property type="molecule type" value="Genomic_DNA"/>
</dbReference>
<keyword evidence="12" id="KW-1185">Reference proteome</keyword>
<dbReference type="RefSeq" id="XP_003566926.2">
    <property type="nucleotide sequence ID" value="XM_003566878.3"/>
</dbReference>
<feature type="domain" description="Myb-like" evidence="8">
    <location>
        <begin position="64"/>
        <end position="114"/>
    </location>
</feature>
<feature type="compositionally biased region" description="Low complexity" evidence="7">
    <location>
        <begin position="135"/>
        <end position="154"/>
    </location>
</feature>
<evidence type="ECO:0000256" key="6">
    <source>
        <dbReference type="ARBA" id="ARBA00023242"/>
    </source>
</evidence>
<dbReference type="GeneID" id="100832441"/>
<gene>
    <name evidence="11" type="primary">LOC100832441</name>
    <name evidence="10" type="ORF">BRADI_2g44770v3</name>
</gene>
<feature type="domain" description="HTH myb-type" evidence="9">
    <location>
        <begin position="11"/>
        <end position="63"/>
    </location>
</feature>
<keyword evidence="2" id="KW-0677">Repeat</keyword>
<dbReference type="PANTHER" id="PTHR45675">
    <property type="entry name" value="MYB TRANSCRIPTION FACTOR-RELATED-RELATED"/>
    <property type="match status" value="1"/>
</dbReference>
<evidence type="ECO:0000256" key="4">
    <source>
        <dbReference type="ARBA" id="ARBA00023125"/>
    </source>
</evidence>
<evidence type="ECO:0000256" key="2">
    <source>
        <dbReference type="ARBA" id="ARBA00022737"/>
    </source>
</evidence>
<protein>
    <submittedName>
        <fullName evidence="10 11">Uncharacterized protein</fullName>
    </submittedName>
</protein>
<dbReference type="Proteomes" id="UP000008810">
    <property type="component" value="Chromosome 2"/>
</dbReference>
<dbReference type="Gene3D" id="1.10.10.60">
    <property type="entry name" value="Homeodomain-like"/>
    <property type="match status" value="2"/>
</dbReference>
<dbReference type="InterPro" id="IPR044676">
    <property type="entry name" value="EOBI/EOBII-like_plant"/>
</dbReference>
<evidence type="ECO:0000256" key="5">
    <source>
        <dbReference type="ARBA" id="ARBA00023163"/>
    </source>
</evidence>
<comment type="subcellular location">
    <subcellularLocation>
        <location evidence="1">Nucleus</location>
    </subcellularLocation>
</comment>
<dbReference type="PROSITE" id="PS51294">
    <property type="entry name" value="HTH_MYB"/>
    <property type="match status" value="2"/>
</dbReference>
<dbReference type="PROSITE" id="PS50090">
    <property type="entry name" value="MYB_LIKE"/>
    <property type="match status" value="2"/>
</dbReference>
<reference evidence="10 11" key="1">
    <citation type="journal article" date="2010" name="Nature">
        <title>Genome sequencing and analysis of the model grass Brachypodium distachyon.</title>
        <authorList>
            <consortium name="International Brachypodium Initiative"/>
        </authorList>
    </citation>
    <scope>NUCLEOTIDE SEQUENCE [LARGE SCALE GENOMIC DNA]</scope>
    <source>
        <strain evidence="10 11">Bd21</strain>
    </source>
</reference>
<dbReference type="FunFam" id="1.10.10.60:FF:000011">
    <property type="entry name" value="Myb transcription factor"/>
    <property type="match status" value="1"/>
</dbReference>
<dbReference type="InterPro" id="IPR001005">
    <property type="entry name" value="SANT/Myb"/>
</dbReference>
<dbReference type="InterPro" id="IPR017930">
    <property type="entry name" value="Myb_dom"/>
</dbReference>
<dbReference type="OrthoDB" id="2143914at2759"/>
<proteinExistence type="predicted"/>
<evidence type="ECO:0000259" key="8">
    <source>
        <dbReference type="PROSITE" id="PS50090"/>
    </source>
</evidence>
<dbReference type="CDD" id="cd00167">
    <property type="entry name" value="SANT"/>
    <property type="match status" value="2"/>
</dbReference>
<dbReference type="SUPFAM" id="SSF46689">
    <property type="entry name" value="Homeodomain-like"/>
    <property type="match status" value="1"/>
</dbReference>
<evidence type="ECO:0000313" key="12">
    <source>
        <dbReference type="Proteomes" id="UP000008810"/>
    </source>
</evidence>